<accession>A0ABQ1G9I7</accession>
<sequence length="101" mass="11440">MAEYFKQDCPLCSSSAEYYWVDAHNRKYYHCPICTYFIVSKRAEALLVEAGAHVREAYAARPRQAPEDHLFVILVPSQSPSSDAPRPSLSGSFVPKSEMRL</sequence>
<protein>
    <submittedName>
        <fullName evidence="2">Uncharacterized protein</fullName>
    </submittedName>
</protein>
<name>A0ABQ1G9I7_9GAMM</name>
<proteinExistence type="predicted"/>
<comment type="caution">
    <text evidence="2">The sequence shown here is derived from an EMBL/GenBank/DDBJ whole genome shotgun (WGS) entry which is preliminary data.</text>
</comment>
<dbReference type="EMBL" id="BMJA01000002">
    <property type="protein sequence ID" value="GGA39354.1"/>
    <property type="molecule type" value="Genomic_DNA"/>
</dbReference>
<dbReference type="Proteomes" id="UP000620046">
    <property type="component" value="Unassembled WGS sequence"/>
</dbReference>
<reference evidence="3" key="1">
    <citation type="journal article" date="2019" name="Int. J. Syst. Evol. Microbiol.">
        <title>The Global Catalogue of Microorganisms (GCM) 10K type strain sequencing project: providing services to taxonomists for standard genome sequencing and annotation.</title>
        <authorList>
            <consortium name="The Broad Institute Genomics Platform"/>
            <consortium name="The Broad Institute Genome Sequencing Center for Infectious Disease"/>
            <person name="Wu L."/>
            <person name="Ma J."/>
        </authorList>
    </citation>
    <scope>NUCLEOTIDE SEQUENCE [LARGE SCALE GENOMIC DNA]</scope>
    <source>
        <strain evidence="3">CGMCC 1.15439</strain>
    </source>
</reference>
<evidence type="ECO:0000313" key="2">
    <source>
        <dbReference type="EMBL" id="GGA39354.1"/>
    </source>
</evidence>
<evidence type="ECO:0000313" key="3">
    <source>
        <dbReference type="Proteomes" id="UP000620046"/>
    </source>
</evidence>
<evidence type="ECO:0000256" key="1">
    <source>
        <dbReference type="SAM" id="MobiDB-lite"/>
    </source>
</evidence>
<gene>
    <name evidence="2" type="ORF">GCM10010981_30760</name>
</gene>
<keyword evidence="3" id="KW-1185">Reference proteome</keyword>
<feature type="region of interest" description="Disordered" evidence="1">
    <location>
        <begin position="77"/>
        <end position="101"/>
    </location>
</feature>
<organism evidence="2 3">
    <name type="scientific">Dyella nitratireducens</name>
    <dbReference type="NCBI Taxonomy" id="1849580"/>
    <lineage>
        <taxon>Bacteria</taxon>
        <taxon>Pseudomonadati</taxon>
        <taxon>Pseudomonadota</taxon>
        <taxon>Gammaproteobacteria</taxon>
        <taxon>Lysobacterales</taxon>
        <taxon>Rhodanobacteraceae</taxon>
        <taxon>Dyella</taxon>
    </lineage>
</organism>